<protein>
    <submittedName>
        <fullName evidence="1">Uncharacterized protein</fullName>
    </submittedName>
</protein>
<evidence type="ECO:0000313" key="1">
    <source>
        <dbReference type="EMBL" id="KUG05807.1"/>
    </source>
</evidence>
<accession>A0A0W8EAX2</accession>
<gene>
    <name evidence="1" type="ORF">ASZ90_016787</name>
</gene>
<dbReference type="AlphaFoldDB" id="A0A0W8EAX2"/>
<organism evidence="1">
    <name type="scientific">hydrocarbon metagenome</name>
    <dbReference type="NCBI Taxonomy" id="938273"/>
    <lineage>
        <taxon>unclassified sequences</taxon>
        <taxon>metagenomes</taxon>
        <taxon>ecological metagenomes</taxon>
    </lineage>
</organism>
<reference evidence="1" key="1">
    <citation type="journal article" date="2015" name="Proc. Natl. Acad. Sci. U.S.A.">
        <title>Networks of energetic and metabolic interactions define dynamics in microbial communities.</title>
        <authorList>
            <person name="Embree M."/>
            <person name="Liu J.K."/>
            <person name="Al-Bassam M.M."/>
            <person name="Zengler K."/>
        </authorList>
    </citation>
    <scope>NUCLEOTIDE SEQUENCE</scope>
</reference>
<dbReference type="EMBL" id="LNQE01001766">
    <property type="protein sequence ID" value="KUG05807.1"/>
    <property type="molecule type" value="Genomic_DNA"/>
</dbReference>
<comment type="caution">
    <text evidence="1">The sequence shown here is derived from an EMBL/GenBank/DDBJ whole genome shotgun (WGS) entry which is preliminary data.</text>
</comment>
<name>A0A0W8EAX2_9ZZZZ</name>
<sequence>MITVGKRIVFSTRSFGSDTPPPDPGILAGWVREHRGRSADLISYFLEEGLVPQVEADVTLPCAGGRFYRRRWQDALTGIEDSVITAEPGCDATQLVADAVDLGRIRKNLRVAIPAPHVLALKDQYFKDSDEADHSLSAVYGDMMRAMRDAGIAGHVVCGDRAVPDELDALAGKKVFFFSRDQTARSLSSLLEHQAAVAVRPSALPTLEELMGEYDVQTIILLDPGELDLRQALTIKDQDQLICGGYCRQSCDRYWRDLVEKAMISR</sequence>
<proteinExistence type="predicted"/>